<dbReference type="PRINTS" id="PR00080">
    <property type="entry name" value="SDRFAMILY"/>
</dbReference>
<keyword evidence="2" id="KW-0560">Oxidoreductase</keyword>
<dbReference type="Pfam" id="PF00106">
    <property type="entry name" value="adh_short"/>
    <property type="match status" value="1"/>
</dbReference>
<dbReference type="PROSITE" id="PS00061">
    <property type="entry name" value="ADH_SHORT"/>
    <property type="match status" value="1"/>
</dbReference>
<dbReference type="InterPro" id="IPR036291">
    <property type="entry name" value="NAD(P)-bd_dom_sf"/>
</dbReference>
<gene>
    <name evidence="4" type="ORF">IAD16_07710</name>
</gene>
<reference evidence="4" key="1">
    <citation type="submission" date="2020-10" db="EMBL/GenBank/DDBJ databases">
        <authorList>
            <person name="Gilroy R."/>
        </authorList>
    </citation>
    <scope>NUCLEOTIDE SEQUENCE</scope>
    <source>
        <strain evidence="4">11300</strain>
    </source>
</reference>
<comment type="similarity">
    <text evidence="1 3">Belongs to the short-chain dehydrogenases/reductases (SDR) family.</text>
</comment>
<evidence type="ECO:0000256" key="1">
    <source>
        <dbReference type="ARBA" id="ARBA00006484"/>
    </source>
</evidence>
<dbReference type="PRINTS" id="PR00081">
    <property type="entry name" value="GDHRDH"/>
</dbReference>
<dbReference type="PANTHER" id="PTHR44196:SF1">
    <property type="entry name" value="DEHYDROGENASE_REDUCTASE SDR FAMILY MEMBER 7B"/>
    <property type="match status" value="1"/>
</dbReference>
<evidence type="ECO:0000313" key="5">
    <source>
        <dbReference type="Proteomes" id="UP000824091"/>
    </source>
</evidence>
<dbReference type="InterPro" id="IPR020904">
    <property type="entry name" value="Sc_DH/Rdtase_CS"/>
</dbReference>
<protein>
    <submittedName>
        <fullName evidence="4">SDR family NAD(P)-dependent oxidoreductase</fullName>
    </submittedName>
</protein>
<dbReference type="Proteomes" id="UP000824091">
    <property type="component" value="Unassembled WGS sequence"/>
</dbReference>
<name>A0A9D1I5E8_9FIRM</name>
<dbReference type="GO" id="GO:0016491">
    <property type="term" value="F:oxidoreductase activity"/>
    <property type="evidence" value="ECO:0007669"/>
    <property type="project" value="UniProtKB-KW"/>
</dbReference>
<dbReference type="Gene3D" id="3.40.50.720">
    <property type="entry name" value="NAD(P)-binding Rossmann-like Domain"/>
    <property type="match status" value="1"/>
</dbReference>
<comment type="caution">
    <text evidence="4">The sequence shown here is derived from an EMBL/GenBank/DDBJ whole genome shotgun (WGS) entry which is preliminary data.</text>
</comment>
<dbReference type="PANTHER" id="PTHR44196">
    <property type="entry name" value="DEHYDROGENASE/REDUCTASE SDR FAMILY MEMBER 7B"/>
    <property type="match status" value="1"/>
</dbReference>
<proteinExistence type="inferred from homology"/>
<accession>A0A9D1I5E8</accession>
<dbReference type="InterPro" id="IPR002347">
    <property type="entry name" value="SDR_fam"/>
</dbReference>
<dbReference type="SUPFAM" id="SSF51735">
    <property type="entry name" value="NAD(P)-binding Rossmann-fold domains"/>
    <property type="match status" value="1"/>
</dbReference>
<dbReference type="EMBL" id="DVMO01000113">
    <property type="protein sequence ID" value="HIU28247.1"/>
    <property type="molecule type" value="Genomic_DNA"/>
</dbReference>
<reference evidence="4" key="2">
    <citation type="journal article" date="2021" name="PeerJ">
        <title>Extensive microbial diversity within the chicken gut microbiome revealed by metagenomics and culture.</title>
        <authorList>
            <person name="Gilroy R."/>
            <person name="Ravi A."/>
            <person name="Getino M."/>
            <person name="Pursley I."/>
            <person name="Horton D.L."/>
            <person name="Alikhan N.F."/>
            <person name="Baker D."/>
            <person name="Gharbi K."/>
            <person name="Hall N."/>
            <person name="Watson M."/>
            <person name="Adriaenssens E.M."/>
            <person name="Foster-Nyarko E."/>
            <person name="Jarju S."/>
            <person name="Secka A."/>
            <person name="Antonio M."/>
            <person name="Oren A."/>
            <person name="Chaudhuri R.R."/>
            <person name="La Ragione R."/>
            <person name="Hildebrand F."/>
            <person name="Pallen M.J."/>
        </authorList>
    </citation>
    <scope>NUCLEOTIDE SEQUENCE</scope>
    <source>
        <strain evidence="4">11300</strain>
    </source>
</reference>
<sequence length="296" mass="31988">MEKKTAIVTGASRGIGLATARMLAGEGYIVYGFSRSEGGLKTPDRPSDEVTGRIADAQVKITETIRESTGYSSPAPRWVNCDVTDEDSIRSAFDRVLGETGRIDVLVCNAGMGISGAAEFTPVDDYLMEMDVNVTGAIRCAQAAIPVMREQGNGRIVFMSSLAAIFPLPFQSFYSVSKASLNAFSDAAGIELAPFGIQTSAVMLNDVKTDFTENRRKTATGDDIYGGRISKSVEKMEKSEQSGMSPQQVAKTVCSILRRRKLPSHKIVGVGNEFLGVLYRILPTDLMLRLLAMIYG</sequence>
<evidence type="ECO:0000256" key="2">
    <source>
        <dbReference type="ARBA" id="ARBA00023002"/>
    </source>
</evidence>
<evidence type="ECO:0000256" key="3">
    <source>
        <dbReference type="RuleBase" id="RU000363"/>
    </source>
</evidence>
<evidence type="ECO:0000313" key="4">
    <source>
        <dbReference type="EMBL" id="HIU28247.1"/>
    </source>
</evidence>
<dbReference type="AlphaFoldDB" id="A0A9D1I5E8"/>
<organism evidence="4 5">
    <name type="scientific">Candidatus Fimisoma avicola</name>
    <dbReference type="NCBI Taxonomy" id="2840826"/>
    <lineage>
        <taxon>Bacteria</taxon>
        <taxon>Bacillati</taxon>
        <taxon>Bacillota</taxon>
        <taxon>Clostridia</taxon>
        <taxon>Eubacteriales</taxon>
        <taxon>Candidatus Fimisoma</taxon>
    </lineage>
</organism>
<dbReference type="GO" id="GO:0016020">
    <property type="term" value="C:membrane"/>
    <property type="evidence" value="ECO:0007669"/>
    <property type="project" value="TreeGrafter"/>
</dbReference>